<evidence type="ECO:0000259" key="1">
    <source>
        <dbReference type="Pfam" id="PF13358"/>
    </source>
</evidence>
<keyword evidence="3" id="KW-1185">Reference proteome</keyword>
<dbReference type="InterPro" id="IPR036397">
    <property type="entry name" value="RNaseH_sf"/>
</dbReference>
<dbReference type="InterPro" id="IPR038717">
    <property type="entry name" value="Tc1-like_DDE_dom"/>
</dbReference>
<dbReference type="GO" id="GO:0003676">
    <property type="term" value="F:nucleic acid binding"/>
    <property type="evidence" value="ECO:0007669"/>
    <property type="project" value="InterPro"/>
</dbReference>
<dbReference type="PANTHER" id="PTHR46564">
    <property type="entry name" value="TRANSPOSASE"/>
    <property type="match status" value="1"/>
</dbReference>
<gene>
    <name evidence="2" type="ORF">RhiirA4_523790</name>
</gene>
<proteinExistence type="predicted"/>
<dbReference type="EMBL" id="LLXI01000590">
    <property type="protein sequence ID" value="PKY47937.1"/>
    <property type="molecule type" value="Genomic_DNA"/>
</dbReference>
<sequence length="184" mass="21143">MNYLERNYKFEQLIFMDKASKDERTLSHGYGYSLKNTFARKKSVFVHGTRYTILPALSLQGIIVVNIIEGSVTKEKFKEFVVSNVVSQMNSYPSEQSVLIDTLHYTLQLHCYLYIEAFGGRVEFLPPYSPDFNPIESSFSVIKSFLKSRDFVNSCSDPKYPLLVACSQITSQMAAKFFENSIYM</sequence>
<accession>A0A2I1GMX2</accession>
<feature type="domain" description="Tc1-like transposase DDE" evidence="1">
    <location>
        <begin position="12"/>
        <end position="151"/>
    </location>
</feature>
<dbReference type="Proteomes" id="UP000234323">
    <property type="component" value="Unassembled WGS sequence"/>
</dbReference>
<evidence type="ECO:0000313" key="3">
    <source>
        <dbReference type="Proteomes" id="UP000234323"/>
    </source>
</evidence>
<evidence type="ECO:0000313" key="2">
    <source>
        <dbReference type="EMBL" id="PKY47937.1"/>
    </source>
</evidence>
<dbReference type="VEuPathDB" id="FungiDB:RhiirFUN_004490"/>
<protein>
    <recommendedName>
        <fullName evidence="1">Tc1-like transposase DDE domain-containing protein</fullName>
    </recommendedName>
</protein>
<reference evidence="2 3" key="1">
    <citation type="submission" date="2015-10" db="EMBL/GenBank/DDBJ databases">
        <title>Genome analyses suggest a sexual origin of heterokaryosis in a supposedly ancient asexual fungus.</title>
        <authorList>
            <person name="Ropars J."/>
            <person name="Sedzielewska K."/>
            <person name="Noel J."/>
            <person name="Charron P."/>
            <person name="Farinelli L."/>
            <person name="Marton T."/>
            <person name="Kruger M."/>
            <person name="Pelin A."/>
            <person name="Brachmann A."/>
            <person name="Corradi N."/>
        </authorList>
    </citation>
    <scope>NUCLEOTIDE SEQUENCE [LARGE SCALE GENOMIC DNA]</scope>
    <source>
        <strain evidence="2 3">A4</strain>
    </source>
</reference>
<dbReference type="VEuPathDB" id="FungiDB:RhiirA1_541993"/>
<dbReference type="PANTHER" id="PTHR46564:SF1">
    <property type="entry name" value="TRANSPOSASE"/>
    <property type="match status" value="1"/>
</dbReference>
<dbReference type="AlphaFoldDB" id="A0A2I1GMX2"/>
<organism evidence="2 3">
    <name type="scientific">Rhizophagus irregularis</name>
    <dbReference type="NCBI Taxonomy" id="588596"/>
    <lineage>
        <taxon>Eukaryota</taxon>
        <taxon>Fungi</taxon>
        <taxon>Fungi incertae sedis</taxon>
        <taxon>Mucoromycota</taxon>
        <taxon>Glomeromycotina</taxon>
        <taxon>Glomeromycetes</taxon>
        <taxon>Glomerales</taxon>
        <taxon>Glomeraceae</taxon>
        <taxon>Rhizophagus</taxon>
    </lineage>
</organism>
<name>A0A2I1GMX2_9GLOM</name>
<comment type="caution">
    <text evidence="2">The sequence shown here is derived from an EMBL/GenBank/DDBJ whole genome shotgun (WGS) entry which is preliminary data.</text>
</comment>
<dbReference type="Gene3D" id="3.30.420.10">
    <property type="entry name" value="Ribonuclease H-like superfamily/Ribonuclease H"/>
    <property type="match status" value="1"/>
</dbReference>
<dbReference type="Pfam" id="PF13358">
    <property type="entry name" value="DDE_3"/>
    <property type="match status" value="1"/>
</dbReference>